<evidence type="ECO:0000313" key="1">
    <source>
        <dbReference type="EMBL" id="SEB92019.1"/>
    </source>
</evidence>
<dbReference type="AlphaFoldDB" id="A0A1H4N9S7"/>
<organism evidence="1 2">
    <name type="scientific">Paramicrobacterium humi</name>
    <dbReference type="NCBI Taxonomy" id="640635"/>
    <lineage>
        <taxon>Bacteria</taxon>
        <taxon>Bacillati</taxon>
        <taxon>Actinomycetota</taxon>
        <taxon>Actinomycetes</taxon>
        <taxon>Micrococcales</taxon>
        <taxon>Microbacteriaceae</taxon>
        <taxon>Paramicrobacterium</taxon>
    </lineage>
</organism>
<proteinExistence type="predicted"/>
<keyword evidence="2" id="KW-1185">Reference proteome</keyword>
<dbReference type="STRING" id="640635.SAMN04489806_2127"/>
<evidence type="ECO:0000313" key="2">
    <source>
        <dbReference type="Proteomes" id="UP000199183"/>
    </source>
</evidence>
<reference evidence="1 2" key="1">
    <citation type="submission" date="2016-10" db="EMBL/GenBank/DDBJ databases">
        <authorList>
            <person name="de Groot N.N."/>
        </authorList>
    </citation>
    <scope>NUCLEOTIDE SEQUENCE [LARGE SCALE GENOMIC DNA]</scope>
    <source>
        <strain evidence="1 2">DSM 21799</strain>
    </source>
</reference>
<sequence length="217" mass="23742">MEGSGSSIFGRCPELAVVELKDDGYTVPSHHQTVIDLEDGSAAVIIKLGAIEFSIKGDALRGAGLKPGVTSFSDVVVRQRPSRPTNTVDLSTDDRDYYDAMGPWVRGSVVADRFGKHLETINGWRKTNKLLGVGFGRDKVTYFYPVQQFRDGNIIPHLKDVLDALANGFVSEEARAAWLADRAYEEGESTRWDVLRDGDADLVLAWAQEDAARLGAA</sequence>
<gene>
    <name evidence="1" type="ORF">SAMN04489806_2127</name>
</gene>
<name>A0A1H4N9S7_9MICO</name>
<protein>
    <submittedName>
        <fullName evidence="1">Uncharacterized protein</fullName>
    </submittedName>
</protein>
<dbReference type="Proteomes" id="UP000199183">
    <property type="component" value="Unassembled WGS sequence"/>
</dbReference>
<accession>A0A1H4N9S7</accession>
<dbReference type="EMBL" id="FNRY01000001">
    <property type="protein sequence ID" value="SEB92019.1"/>
    <property type="molecule type" value="Genomic_DNA"/>
</dbReference>